<dbReference type="InterPro" id="IPR020783">
    <property type="entry name" value="Ribosomal_uL11_C"/>
</dbReference>
<dbReference type="Gene3D" id="3.30.1550.10">
    <property type="entry name" value="Ribosomal protein L11/L12, N-terminal domain"/>
    <property type="match status" value="1"/>
</dbReference>
<comment type="similarity">
    <text evidence="1">Belongs to the universal ribosomal protein uL11 family.</text>
</comment>
<dbReference type="PANTHER" id="PTHR11661:SF2">
    <property type="entry name" value="LARGE RIBOSOMAL SUBUNIT PROTEIN UL11"/>
    <property type="match status" value="1"/>
</dbReference>
<dbReference type="EMBL" id="MTSL01000219">
    <property type="protein sequence ID" value="PJF16489.1"/>
    <property type="molecule type" value="Genomic_DNA"/>
</dbReference>
<dbReference type="OrthoDB" id="1478556at2759"/>
<dbReference type="GO" id="GO:0006412">
    <property type="term" value="P:translation"/>
    <property type="evidence" value="ECO:0007669"/>
    <property type="project" value="InterPro"/>
</dbReference>
<feature type="domain" description="Large ribosomal subunit protein uL11 C-terminal" evidence="4">
    <location>
        <begin position="58"/>
        <end position="119"/>
    </location>
</feature>
<dbReference type="InterPro" id="IPR000911">
    <property type="entry name" value="Ribosomal_uL11"/>
</dbReference>
<dbReference type="GO" id="GO:0003735">
    <property type="term" value="F:structural constituent of ribosome"/>
    <property type="evidence" value="ECO:0007669"/>
    <property type="project" value="InterPro"/>
</dbReference>
<proteinExistence type="inferred from homology"/>
<name>A0A2H9TFL8_9FUNG</name>
<evidence type="ECO:0000256" key="1">
    <source>
        <dbReference type="ARBA" id="ARBA00010537"/>
    </source>
</evidence>
<keyword evidence="2 5" id="KW-0689">Ribosomal protein</keyword>
<dbReference type="STRING" id="1246581.A0A2H9TFL8"/>
<keyword evidence="3" id="KW-0687">Ribonucleoprotein</keyword>
<evidence type="ECO:0000256" key="2">
    <source>
        <dbReference type="ARBA" id="ARBA00022980"/>
    </source>
</evidence>
<accession>A0A2H9TFL8</accession>
<keyword evidence="6" id="KW-1185">Reference proteome</keyword>
<dbReference type="PANTHER" id="PTHR11661">
    <property type="entry name" value="60S RIBOSOMAL PROTEIN L12"/>
    <property type="match status" value="1"/>
</dbReference>
<gene>
    <name evidence="5" type="ORF">PSACC_03673</name>
</gene>
<evidence type="ECO:0000256" key="3">
    <source>
        <dbReference type="ARBA" id="ARBA00023274"/>
    </source>
</evidence>
<evidence type="ECO:0000259" key="4">
    <source>
        <dbReference type="Pfam" id="PF00298"/>
    </source>
</evidence>
<dbReference type="InterPro" id="IPR036769">
    <property type="entry name" value="Ribosomal_uL11_C_sf"/>
</dbReference>
<evidence type="ECO:0000313" key="6">
    <source>
        <dbReference type="Proteomes" id="UP000240830"/>
    </source>
</evidence>
<dbReference type="Pfam" id="PF00298">
    <property type="entry name" value="Ribosomal_L11"/>
    <property type="match status" value="1"/>
</dbReference>
<sequence>MAPKVDPTAVKIRAGPTLAQKPAKKVSEDIAKCTQEYKGLRVRCKLTIVNRVATVEPVPSTACLVIKSLKEPPLRHHGSLTLDQVVDIARKNRTKSLARELKGTVLEILGTCSSMGCMVEGISARGMTTKVKSGEVAIPSQTRHIRRRGIFTGQMTTLNMSSWISGIDLFIEVPNRQPVLSYR</sequence>
<comment type="caution">
    <text evidence="5">The sequence shown here is derived from an EMBL/GenBank/DDBJ whole genome shotgun (WGS) entry which is preliminary data.</text>
</comment>
<dbReference type="AlphaFoldDB" id="A0A2H9TFL8"/>
<dbReference type="SMART" id="SM00649">
    <property type="entry name" value="RL11"/>
    <property type="match status" value="1"/>
</dbReference>
<evidence type="ECO:0000313" key="5">
    <source>
        <dbReference type="EMBL" id="PJF16489.1"/>
    </source>
</evidence>
<reference evidence="5 6" key="1">
    <citation type="submission" date="2016-10" db="EMBL/GenBank/DDBJ databases">
        <title>The genome of Paramicrosporidium saccamoebae is the missing link in understanding Cryptomycota and Microsporidia evolution.</title>
        <authorList>
            <person name="Quandt C.A."/>
            <person name="Beaudet D."/>
            <person name="Corsaro D."/>
            <person name="Michel R."/>
            <person name="Corradi N."/>
            <person name="James T."/>
        </authorList>
    </citation>
    <scope>NUCLEOTIDE SEQUENCE [LARGE SCALE GENOMIC DNA]</scope>
    <source>
        <strain evidence="5 6">KSL3</strain>
    </source>
</reference>
<dbReference type="Proteomes" id="UP000240830">
    <property type="component" value="Unassembled WGS sequence"/>
</dbReference>
<dbReference type="SUPFAM" id="SSF46906">
    <property type="entry name" value="Ribosomal protein L11, C-terminal domain"/>
    <property type="match status" value="1"/>
</dbReference>
<dbReference type="GO" id="GO:0022625">
    <property type="term" value="C:cytosolic large ribosomal subunit"/>
    <property type="evidence" value="ECO:0007669"/>
    <property type="project" value="TreeGrafter"/>
</dbReference>
<dbReference type="Gene3D" id="1.10.10.250">
    <property type="entry name" value="Ribosomal protein L11, C-terminal domain"/>
    <property type="match status" value="1"/>
</dbReference>
<organism evidence="5 6">
    <name type="scientific">Paramicrosporidium saccamoebae</name>
    <dbReference type="NCBI Taxonomy" id="1246581"/>
    <lineage>
        <taxon>Eukaryota</taxon>
        <taxon>Fungi</taxon>
        <taxon>Fungi incertae sedis</taxon>
        <taxon>Cryptomycota</taxon>
        <taxon>Cryptomycota incertae sedis</taxon>
        <taxon>Paramicrosporidium</taxon>
    </lineage>
</organism>
<protein>
    <submittedName>
        <fullName evidence="5">Ribosomal protein L12</fullName>
    </submittedName>
</protein>
<dbReference type="GO" id="GO:0070180">
    <property type="term" value="F:large ribosomal subunit rRNA binding"/>
    <property type="evidence" value="ECO:0007669"/>
    <property type="project" value="TreeGrafter"/>
</dbReference>
<dbReference type="SUPFAM" id="SSF54747">
    <property type="entry name" value="Ribosomal L11/L12e N-terminal domain"/>
    <property type="match status" value="1"/>
</dbReference>
<dbReference type="InterPro" id="IPR036796">
    <property type="entry name" value="Ribosomal_uL11_N_sf"/>
</dbReference>